<keyword evidence="3" id="KW-1185">Reference proteome</keyword>
<evidence type="ECO:0000313" key="3">
    <source>
        <dbReference type="Proteomes" id="UP001152795"/>
    </source>
</evidence>
<dbReference type="AlphaFoldDB" id="A0A6S7HNV1"/>
<feature type="non-terminal residue" evidence="2">
    <location>
        <position position="134"/>
    </location>
</feature>
<feature type="region of interest" description="Disordered" evidence="1">
    <location>
        <begin position="1"/>
        <end position="64"/>
    </location>
</feature>
<organism evidence="2 3">
    <name type="scientific">Paramuricea clavata</name>
    <name type="common">Red gorgonian</name>
    <name type="synonym">Violescent sea-whip</name>
    <dbReference type="NCBI Taxonomy" id="317549"/>
    <lineage>
        <taxon>Eukaryota</taxon>
        <taxon>Metazoa</taxon>
        <taxon>Cnidaria</taxon>
        <taxon>Anthozoa</taxon>
        <taxon>Octocorallia</taxon>
        <taxon>Malacalcyonacea</taxon>
        <taxon>Plexauridae</taxon>
        <taxon>Paramuricea</taxon>
    </lineage>
</organism>
<comment type="caution">
    <text evidence="2">The sequence shown here is derived from an EMBL/GenBank/DDBJ whole genome shotgun (WGS) entry which is preliminary data.</text>
</comment>
<feature type="region of interest" description="Disordered" evidence="1">
    <location>
        <begin position="99"/>
        <end position="134"/>
    </location>
</feature>
<evidence type="ECO:0000313" key="2">
    <source>
        <dbReference type="EMBL" id="CAB4004890.1"/>
    </source>
</evidence>
<gene>
    <name evidence="2" type="ORF">PACLA_8A061657</name>
</gene>
<reference evidence="2" key="1">
    <citation type="submission" date="2020-04" db="EMBL/GenBank/DDBJ databases">
        <authorList>
            <person name="Alioto T."/>
            <person name="Alioto T."/>
            <person name="Gomez Garrido J."/>
        </authorList>
    </citation>
    <scope>NUCLEOTIDE SEQUENCE</scope>
    <source>
        <strain evidence="2">A484AB</strain>
    </source>
</reference>
<sequence>MPPIRRSKRVATPTGPQNSVQGQPVAARPALRSRTARGMSRSALSRGADSLPSTSPAATTIASPASIVSQPSLSAELISTLVSSVTTAVTQQLSALLPTTAATPIVPHEEGASSSTHAENLVNDAIASTHSSLS</sequence>
<dbReference type="EMBL" id="CACRXK020005036">
    <property type="protein sequence ID" value="CAB4004890.1"/>
    <property type="molecule type" value="Genomic_DNA"/>
</dbReference>
<accession>A0A6S7HNV1</accession>
<proteinExistence type="predicted"/>
<protein>
    <submittedName>
        <fullName evidence="2">Uncharacterized protein</fullName>
    </submittedName>
</protein>
<evidence type="ECO:0000256" key="1">
    <source>
        <dbReference type="SAM" id="MobiDB-lite"/>
    </source>
</evidence>
<feature type="compositionally biased region" description="Low complexity" evidence="1">
    <location>
        <begin position="52"/>
        <end position="64"/>
    </location>
</feature>
<name>A0A6S7HNV1_PARCT</name>
<dbReference type="Proteomes" id="UP001152795">
    <property type="component" value="Unassembled WGS sequence"/>
</dbReference>